<evidence type="ECO:0000256" key="8">
    <source>
        <dbReference type="ARBA" id="ARBA00023065"/>
    </source>
</evidence>
<keyword evidence="2 10" id="KW-0813">Transport</keyword>
<evidence type="ECO:0000313" key="15">
    <source>
        <dbReference type="Proteomes" id="UP000199541"/>
    </source>
</evidence>
<keyword evidence="6 10" id="KW-0630">Potassium</keyword>
<evidence type="ECO:0000256" key="3">
    <source>
        <dbReference type="ARBA" id="ARBA00022475"/>
    </source>
</evidence>
<comment type="similarity">
    <text evidence="10">Belongs to the TrkH potassium transport family.</text>
</comment>
<dbReference type="EMBL" id="BNAB01000009">
    <property type="protein sequence ID" value="GHE02367.1"/>
    <property type="molecule type" value="Genomic_DNA"/>
</dbReference>
<evidence type="ECO:0000256" key="5">
    <source>
        <dbReference type="ARBA" id="ARBA00022692"/>
    </source>
</evidence>
<gene>
    <name evidence="13" type="primary">TrkH2</name>
    <name evidence="13" type="ORF">GCM10008024_21540</name>
    <name evidence="14" type="ORF">SAMN05444006_113102</name>
</gene>
<evidence type="ECO:0000256" key="9">
    <source>
        <dbReference type="ARBA" id="ARBA00023136"/>
    </source>
</evidence>
<feature type="transmembrane region" description="Helical" evidence="12">
    <location>
        <begin position="87"/>
        <end position="107"/>
    </location>
</feature>
<evidence type="ECO:0000256" key="4">
    <source>
        <dbReference type="ARBA" id="ARBA00022538"/>
    </source>
</evidence>
<feature type="transmembrane region" description="Helical" evidence="12">
    <location>
        <begin position="288"/>
        <end position="306"/>
    </location>
</feature>
<feature type="binding site" evidence="11">
    <location>
        <position position="127"/>
    </location>
    <ligand>
        <name>K(+)</name>
        <dbReference type="ChEBI" id="CHEBI:29103"/>
    </ligand>
</feature>
<dbReference type="Proteomes" id="UP000199541">
    <property type="component" value="Unassembled WGS sequence"/>
</dbReference>
<keyword evidence="4 10" id="KW-0633">Potassium transport</keyword>
<dbReference type="InterPro" id="IPR003445">
    <property type="entry name" value="Cat_transpt"/>
</dbReference>
<feature type="transmembrane region" description="Helical" evidence="12">
    <location>
        <begin position="247"/>
        <end position="267"/>
    </location>
</feature>
<feature type="binding site" evidence="11">
    <location>
        <position position="128"/>
    </location>
    <ligand>
        <name>K(+)</name>
        <dbReference type="ChEBI" id="CHEBI:29103"/>
    </ligand>
</feature>
<reference evidence="13" key="3">
    <citation type="submission" date="2023-06" db="EMBL/GenBank/DDBJ databases">
        <authorList>
            <person name="Sun Q."/>
            <person name="Zhou Y."/>
        </authorList>
    </citation>
    <scope>NUCLEOTIDE SEQUENCE</scope>
    <source>
        <strain evidence="13">CGMCC 1.10859</strain>
    </source>
</reference>
<feature type="transmembrane region" description="Helical" evidence="12">
    <location>
        <begin position="408"/>
        <end position="428"/>
    </location>
</feature>
<evidence type="ECO:0000256" key="6">
    <source>
        <dbReference type="ARBA" id="ARBA00022958"/>
    </source>
</evidence>
<accession>A0AAN4URK4</accession>
<evidence type="ECO:0000313" key="14">
    <source>
        <dbReference type="EMBL" id="SDX30917.1"/>
    </source>
</evidence>
<evidence type="ECO:0000256" key="11">
    <source>
        <dbReference type="PIRSR" id="PIRSR006247-1"/>
    </source>
</evidence>
<comment type="caution">
    <text evidence="13">The sequence shown here is derived from an EMBL/GenBank/DDBJ whole genome shotgun (WGS) entry which is preliminary data.</text>
</comment>
<name>A0AAN4URK4_9RHOB</name>
<keyword evidence="10" id="KW-0997">Cell inner membrane</keyword>
<dbReference type="Pfam" id="PF02386">
    <property type="entry name" value="TrkH"/>
    <property type="match status" value="1"/>
</dbReference>
<dbReference type="Proteomes" id="UP000634647">
    <property type="component" value="Unassembled WGS sequence"/>
</dbReference>
<feature type="transmembrane region" description="Helical" evidence="12">
    <location>
        <begin position="20"/>
        <end position="41"/>
    </location>
</feature>
<feature type="binding site" evidence="11">
    <location>
        <position position="330"/>
    </location>
    <ligand>
        <name>K(+)</name>
        <dbReference type="ChEBI" id="CHEBI:29103"/>
    </ligand>
</feature>
<evidence type="ECO:0000256" key="7">
    <source>
        <dbReference type="ARBA" id="ARBA00022989"/>
    </source>
</evidence>
<feature type="transmembrane region" description="Helical" evidence="12">
    <location>
        <begin position="470"/>
        <end position="491"/>
    </location>
</feature>
<evidence type="ECO:0000256" key="2">
    <source>
        <dbReference type="ARBA" id="ARBA00022448"/>
    </source>
</evidence>
<feature type="transmembrane region" description="Helical" evidence="12">
    <location>
        <begin position="53"/>
        <end position="75"/>
    </location>
</feature>
<comment type="function">
    <text evidence="10">Low-affinity potassium transport system. Interacts with Trk system potassium uptake protein TrkA.</text>
</comment>
<dbReference type="GO" id="GO:0015379">
    <property type="term" value="F:potassium:chloride symporter activity"/>
    <property type="evidence" value="ECO:0007669"/>
    <property type="project" value="InterPro"/>
</dbReference>
<dbReference type="AlphaFoldDB" id="A0AAN4URK4"/>
<dbReference type="InterPro" id="IPR004772">
    <property type="entry name" value="TrkH"/>
</dbReference>
<evidence type="ECO:0000256" key="10">
    <source>
        <dbReference type="PIRNR" id="PIRNR006247"/>
    </source>
</evidence>
<evidence type="ECO:0000313" key="13">
    <source>
        <dbReference type="EMBL" id="GHE02367.1"/>
    </source>
</evidence>
<keyword evidence="8 10" id="KW-0406">Ion transport</keyword>
<dbReference type="PANTHER" id="PTHR32024:SF3">
    <property type="entry name" value="TRK SYSTEM POTASSIUM UPTAKE PROTEIN"/>
    <property type="match status" value="1"/>
</dbReference>
<comment type="subcellular location">
    <subcellularLocation>
        <location evidence="10">Cell inner membrane</location>
        <topology evidence="10">Multi-pass membrane protein</topology>
    </subcellularLocation>
    <subcellularLocation>
        <location evidence="1">Cell membrane</location>
        <topology evidence="1">Multi-pass membrane protein</topology>
    </subcellularLocation>
</comment>
<reference evidence="14 15" key="2">
    <citation type="submission" date="2016-10" db="EMBL/GenBank/DDBJ databases">
        <authorList>
            <person name="Varghese N."/>
            <person name="Submissions S."/>
        </authorList>
    </citation>
    <scope>NUCLEOTIDE SEQUENCE [LARGE SCALE GENOMIC DNA]</scope>
    <source>
        <strain evidence="14 15">DSM 24802</strain>
    </source>
</reference>
<feature type="transmembrane region" description="Helical" evidence="12">
    <location>
        <begin position="199"/>
        <end position="217"/>
    </location>
</feature>
<keyword evidence="15" id="KW-1185">Reference proteome</keyword>
<keyword evidence="3 10" id="KW-1003">Cell membrane</keyword>
<dbReference type="PIRSF" id="PIRSF006247">
    <property type="entry name" value="TrkH"/>
    <property type="match status" value="1"/>
</dbReference>
<protein>
    <recommendedName>
        <fullName evidence="10">Trk system potassium uptake protein</fullName>
    </recommendedName>
</protein>
<dbReference type="GO" id="GO:0046872">
    <property type="term" value="F:metal ion binding"/>
    <property type="evidence" value="ECO:0007669"/>
    <property type="project" value="UniProtKB-KW"/>
</dbReference>
<feature type="binding site" evidence="11">
    <location>
        <position position="446"/>
    </location>
    <ligand>
        <name>K(+)</name>
        <dbReference type="ChEBI" id="CHEBI:29103"/>
    </ligand>
</feature>
<feature type="transmembrane region" description="Helical" evidence="12">
    <location>
        <begin position="149"/>
        <end position="168"/>
    </location>
</feature>
<reference evidence="13" key="1">
    <citation type="journal article" date="2014" name="Int. J. Syst. Evol. Microbiol.">
        <title>Complete genome sequence of Corynebacterium casei LMG S-19264T (=DSM 44701T), isolated from a smear-ripened cheese.</title>
        <authorList>
            <consortium name="US DOE Joint Genome Institute (JGI-PGF)"/>
            <person name="Walter F."/>
            <person name="Albersmeier A."/>
            <person name="Kalinowski J."/>
            <person name="Ruckert C."/>
        </authorList>
    </citation>
    <scope>NUCLEOTIDE SEQUENCE</scope>
    <source>
        <strain evidence="13">CGMCC 1.10859</strain>
    </source>
</reference>
<evidence type="ECO:0000256" key="1">
    <source>
        <dbReference type="ARBA" id="ARBA00004651"/>
    </source>
</evidence>
<keyword evidence="7 12" id="KW-1133">Transmembrane helix</keyword>
<dbReference type="PANTHER" id="PTHR32024">
    <property type="entry name" value="TRK SYSTEM POTASSIUM UPTAKE PROTEIN TRKG-RELATED"/>
    <property type="match status" value="1"/>
</dbReference>
<dbReference type="RefSeq" id="WP_244521024.1">
    <property type="nucleotide sequence ID" value="NZ_BNAB01000009.1"/>
</dbReference>
<proteinExistence type="inferred from homology"/>
<keyword evidence="9 10" id="KW-0472">Membrane</keyword>
<sequence>MTATRDATAHDAALIDIRSVGFVLGLLLVALGLAMLAPLTVDLLVGARNWEAFFESAMVTGVTGAMIALSCRSGLETAGEFTVREAFLLTTGIWAFIPLFGALPFMVGAPHISFTNAYFEAVSGITTTGSSVIPHLDNLPPGVLLWRGILNWLGGLGIAFVAMIFLPVMRVGGMKFFRTEGFDTMGKVLPRATDIARRLLAFYVLLTLACISTYMVFGMTLLDAVVNAFATVATGGFSTSDASFGKYAGAAEYAGSFFMIMSALPYIRFVQMMGGSYRPMLRDPQVRAFLRWIAIAVGLVVVYRLATSETPVETIVRQSLFNIVSIFTGTGFSSADVNSWGPFPVVVALAVGLIGGCSSSSSGAFSVFRTQILFAAIKAQIQKVHSPNRLSVVRYDGVVLDDEVMNPLIMYLTGYLVTILVLSIGVSLTGVDIESALMAIWTSIGNIGYVFGTATQPTGTMVNFDTTAKWLMIIAMLMGRLGMVAGYVLLLPRFWRA</sequence>
<keyword evidence="11" id="KW-0479">Metal-binding</keyword>
<keyword evidence="5 12" id="KW-0812">Transmembrane</keyword>
<feature type="binding site" evidence="11">
    <location>
        <position position="235"/>
    </location>
    <ligand>
        <name>K(+)</name>
        <dbReference type="ChEBI" id="CHEBI:29103"/>
    </ligand>
</feature>
<dbReference type="EMBL" id="FNOB01000013">
    <property type="protein sequence ID" value="SDX30917.1"/>
    <property type="molecule type" value="Genomic_DNA"/>
</dbReference>
<evidence type="ECO:0000256" key="12">
    <source>
        <dbReference type="SAM" id="Phobius"/>
    </source>
</evidence>
<organism evidence="13 16">
    <name type="scientific">Allgaiera indica</name>
    <dbReference type="NCBI Taxonomy" id="765699"/>
    <lineage>
        <taxon>Bacteria</taxon>
        <taxon>Pseudomonadati</taxon>
        <taxon>Pseudomonadota</taxon>
        <taxon>Alphaproteobacteria</taxon>
        <taxon>Rhodobacterales</taxon>
        <taxon>Paracoccaceae</taxon>
        <taxon>Allgaiera</taxon>
    </lineage>
</organism>
<dbReference type="GO" id="GO:0005886">
    <property type="term" value="C:plasma membrane"/>
    <property type="evidence" value="ECO:0007669"/>
    <property type="project" value="UniProtKB-SubCell"/>
</dbReference>
<evidence type="ECO:0000313" key="16">
    <source>
        <dbReference type="Proteomes" id="UP000634647"/>
    </source>
</evidence>